<evidence type="ECO:0000313" key="6">
    <source>
        <dbReference type="Proteomes" id="UP000664859"/>
    </source>
</evidence>
<reference evidence="5" key="1">
    <citation type="submission" date="2021-02" db="EMBL/GenBank/DDBJ databases">
        <title>First Annotated Genome of the Yellow-green Alga Tribonema minus.</title>
        <authorList>
            <person name="Mahan K.M."/>
        </authorList>
    </citation>
    <scope>NUCLEOTIDE SEQUENCE</scope>
    <source>
        <strain evidence="5">UTEX B ZZ1240</strain>
    </source>
</reference>
<gene>
    <name evidence="5" type="ORF">JKP88DRAFT_225332</name>
</gene>
<dbReference type="InterPro" id="IPR035979">
    <property type="entry name" value="RBD_domain_sf"/>
</dbReference>
<evidence type="ECO:0000256" key="3">
    <source>
        <dbReference type="SAM" id="MobiDB-lite"/>
    </source>
</evidence>
<feature type="compositionally biased region" description="Gly residues" evidence="3">
    <location>
        <begin position="267"/>
        <end position="280"/>
    </location>
</feature>
<dbReference type="GO" id="GO:0003723">
    <property type="term" value="F:RNA binding"/>
    <property type="evidence" value="ECO:0007669"/>
    <property type="project" value="UniProtKB-UniRule"/>
</dbReference>
<evidence type="ECO:0000313" key="5">
    <source>
        <dbReference type="EMBL" id="KAG5178376.1"/>
    </source>
</evidence>
<feature type="domain" description="RRM" evidence="4">
    <location>
        <begin position="180"/>
        <end position="258"/>
    </location>
</feature>
<accession>A0A836CBQ9</accession>
<dbReference type="SMART" id="SM00361">
    <property type="entry name" value="RRM_1"/>
    <property type="match status" value="3"/>
</dbReference>
<feature type="domain" description="RRM" evidence="4">
    <location>
        <begin position="91"/>
        <end position="169"/>
    </location>
</feature>
<dbReference type="InterPro" id="IPR012677">
    <property type="entry name" value="Nucleotide-bd_a/b_plait_sf"/>
</dbReference>
<comment type="caution">
    <text evidence="5">The sequence shown here is derived from an EMBL/GenBank/DDBJ whole genome shotgun (WGS) entry which is preliminary data.</text>
</comment>
<dbReference type="SUPFAM" id="SSF54928">
    <property type="entry name" value="RNA-binding domain, RBD"/>
    <property type="match status" value="3"/>
</dbReference>
<evidence type="ECO:0000256" key="1">
    <source>
        <dbReference type="ARBA" id="ARBA00022884"/>
    </source>
</evidence>
<keyword evidence="6" id="KW-1185">Reference proteome</keyword>
<name>A0A836CBQ9_9STRA</name>
<dbReference type="Pfam" id="PF00076">
    <property type="entry name" value="RRM_1"/>
    <property type="match status" value="3"/>
</dbReference>
<dbReference type="CDD" id="cd21608">
    <property type="entry name" value="RRM2_NsCP33_like"/>
    <property type="match status" value="2"/>
</dbReference>
<dbReference type="PANTHER" id="PTHR48027">
    <property type="entry name" value="HETEROGENEOUS NUCLEAR RIBONUCLEOPROTEIN 87F-RELATED"/>
    <property type="match status" value="1"/>
</dbReference>
<dbReference type="InterPro" id="IPR048289">
    <property type="entry name" value="RRM2_NsCP33-like"/>
</dbReference>
<dbReference type="PROSITE" id="PS50102">
    <property type="entry name" value="RRM"/>
    <property type="match status" value="3"/>
</dbReference>
<organism evidence="5 6">
    <name type="scientific">Tribonema minus</name>
    <dbReference type="NCBI Taxonomy" id="303371"/>
    <lineage>
        <taxon>Eukaryota</taxon>
        <taxon>Sar</taxon>
        <taxon>Stramenopiles</taxon>
        <taxon>Ochrophyta</taxon>
        <taxon>PX clade</taxon>
        <taxon>Xanthophyceae</taxon>
        <taxon>Tribonematales</taxon>
        <taxon>Tribonemataceae</taxon>
        <taxon>Tribonema</taxon>
    </lineage>
</organism>
<evidence type="ECO:0000259" key="4">
    <source>
        <dbReference type="PROSITE" id="PS50102"/>
    </source>
</evidence>
<proteinExistence type="predicted"/>
<dbReference type="Gene3D" id="3.30.70.330">
    <property type="match status" value="3"/>
</dbReference>
<dbReference type="SMART" id="SM00360">
    <property type="entry name" value="RRM"/>
    <property type="match status" value="3"/>
</dbReference>
<dbReference type="InterPro" id="IPR000504">
    <property type="entry name" value="RRM_dom"/>
</dbReference>
<dbReference type="OrthoDB" id="439808at2759"/>
<protein>
    <recommendedName>
        <fullName evidence="4">RRM domain-containing protein</fullName>
    </recommendedName>
</protein>
<feature type="domain" description="RRM" evidence="4">
    <location>
        <begin position="287"/>
        <end position="365"/>
    </location>
</feature>
<evidence type="ECO:0000256" key="2">
    <source>
        <dbReference type="PROSITE-ProRule" id="PRU00176"/>
    </source>
</evidence>
<dbReference type="AlphaFoldDB" id="A0A836CBQ9"/>
<keyword evidence="1 2" id="KW-0694">RNA-binding</keyword>
<dbReference type="EMBL" id="JAFCMP010000515">
    <property type="protein sequence ID" value="KAG5178376.1"/>
    <property type="molecule type" value="Genomic_DNA"/>
</dbReference>
<feature type="region of interest" description="Disordered" evidence="3">
    <location>
        <begin position="261"/>
        <end position="280"/>
    </location>
</feature>
<sequence>MKMYRSQQLLALGVGLARSHAFVAPAGASVLRQYATALTRTSLKATQACSTVAHGMRCPCSRCTGGAGMRLSTGLRMMSTEEADAPVAGGTKLYIGNLGWDTTTEDLQEEFAKYGDTTDCYVVIDRVTGESRGFGFVTFSNEQEANEAVAAMNGLEMEGRRIRVAVSKPKSVAAPEGDGCKLYVGNLGYDTTADQLESRFAEYGTISDLTVVTDRDTGNSRGFGFITYSSAAEAAAAADNLDGAEVDGRTIRVNISRPRAERNTFSEGGGNNFRSGGGGGDSAVDSSKLFVGNLGWDTTSEDLQQAFAQYGDVVDAKVVTDRETGNSRGFGFVTFQSTEAAENAIGGMDGMELDGREIRVNISQPKKPRFQDSSYDEQW</sequence>
<dbReference type="Proteomes" id="UP000664859">
    <property type="component" value="Unassembled WGS sequence"/>
</dbReference>
<dbReference type="InterPro" id="IPR052462">
    <property type="entry name" value="SLIRP/GR-RBP-like"/>
</dbReference>
<dbReference type="InterPro" id="IPR003954">
    <property type="entry name" value="RRM_euk-type"/>
</dbReference>